<name>A0AAE0GVI4_9CHLO</name>
<sequence>MLRTFPTRTYGFVGLRGAVASHRIVYVSTEKPNLSYKVKRVQASTSSKNSSKGNRDETAQRGEVLKEGGAYSKYVEPSPAWGEVSRLSSRNQGEAGRRSFSSDARVSGNNSRRGAGGDTGRPRGRDNSRPRDVTAPVITLAKEALKDAQFKTWSESNGSTIGTGPDLAVESDALQLIRDGFSNIDVTRWCDVLKRVEGSSGAKAAMFNTLIACYAR</sequence>
<dbReference type="AlphaFoldDB" id="A0AAE0GVI4"/>
<protein>
    <submittedName>
        <fullName evidence="2">Uncharacterized protein</fullName>
    </submittedName>
</protein>
<feature type="compositionally biased region" description="Basic and acidic residues" evidence="1">
    <location>
        <begin position="53"/>
        <end position="66"/>
    </location>
</feature>
<evidence type="ECO:0000256" key="1">
    <source>
        <dbReference type="SAM" id="MobiDB-lite"/>
    </source>
</evidence>
<reference evidence="2 3" key="1">
    <citation type="journal article" date="2015" name="Genome Biol. Evol.">
        <title>Comparative Genomics of a Bacterivorous Green Alga Reveals Evolutionary Causalities and Consequences of Phago-Mixotrophic Mode of Nutrition.</title>
        <authorList>
            <person name="Burns J.A."/>
            <person name="Paasch A."/>
            <person name="Narechania A."/>
            <person name="Kim E."/>
        </authorList>
    </citation>
    <scope>NUCLEOTIDE SEQUENCE [LARGE SCALE GENOMIC DNA]</scope>
    <source>
        <strain evidence="2 3">PLY_AMNH</strain>
    </source>
</reference>
<accession>A0AAE0GVI4</accession>
<organism evidence="2 3">
    <name type="scientific">Cymbomonas tetramitiformis</name>
    <dbReference type="NCBI Taxonomy" id="36881"/>
    <lineage>
        <taxon>Eukaryota</taxon>
        <taxon>Viridiplantae</taxon>
        <taxon>Chlorophyta</taxon>
        <taxon>Pyramimonadophyceae</taxon>
        <taxon>Pyramimonadales</taxon>
        <taxon>Pyramimonadaceae</taxon>
        <taxon>Cymbomonas</taxon>
    </lineage>
</organism>
<evidence type="ECO:0000313" key="3">
    <source>
        <dbReference type="Proteomes" id="UP001190700"/>
    </source>
</evidence>
<feature type="compositionally biased region" description="Polar residues" evidence="1">
    <location>
        <begin position="99"/>
        <end position="112"/>
    </location>
</feature>
<dbReference type="EMBL" id="LGRX02002054">
    <property type="protein sequence ID" value="KAK3284953.1"/>
    <property type="molecule type" value="Genomic_DNA"/>
</dbReference>
<feature type="compositionally biased region" description="Basic and acidic residues" evidence="1">
    <location>
        <begin position="120"/>
        <end position="132"/>
    </location>
</feature>
<keyword evidence="3" id="KW-1185">Reference proteome</keyword>
<feature type="non-terminal residue" evidence="2">
    <location>
        <position position="216"/>
    </location>
</feature>
<proteinExistence type="predicted"/>
<feature type="region of interest" description="Disordered" evidence="1">
    <location>
        <begin position="35"/>
        <end position="134"/>
    </location>
</feature>
<gene>
    <name evidence="2" type="ORF">CYMTET_7419</name>
</gene>
<feature type="compositionally biased region" description="Polar residues" evidence="1">
    <location>
        <begin position="42"/>
        <end position="52"/>
    </location>
</feature>
<evidence type="ECO:0000313" key="2">
    <source>
        <dbReference type="EMBL" id="KAK3284953.1"/>
    </source>
</evidence>
<comment type="caution">
    <text evidence="2">The sequence shown here is derived from an EMBL/GenBank/DDBJ whole genome shotgun (WGS) entry which is preliminary data.</text>
</comment>
<dbReference type="Proteomes" id="UP001190700">
    <property type="component" value="Unassembled WGS sequence"/>
</dbReference>